<organism evidence="1">
    <name type="scientific">Guillardia theta</name>
    <name type="common">Cryptophyte</name>
    <name type="synonym">Cryptomonas phi</name>
    <dbReference type="NCBI Taxonomy" id="55529"/>
    <lineage>
        <taxon>Eukaryota</taxon>
        <taxon>Cryptophyceae</taxon>
        <taxon>Pyrenomonadales</taxon>
        <taxon>Geminigeraceae</taxon>
        <taxon>Guillardia</taxon>
    </lineage>
</organism>
<dbReference type="EMBL" id="HBKN01007777">
    <property type="protein sequence ID" value="CAE2265708.1"/>
    <property type="molecule type" value="Transcribed_RNA"/>
</dbReference>
<dbReference type="AlphaFoldDB" id="A0A7S4JKE9"/>
<proteinExistence type="predicted"/>
<protein>
    <submittedName>
        <fullName evidence="1">Uncharacterized protein</fullName>
    </submittedName>
</protein>
<reference evidence="1" key="1">
    <citation type="submission" date="2021-01" db="EMBL/GenBank/DDBJ databases">
        <authorList>
            <person name="Corre E."/>
            <person name="Pelletier E."/>
            <person name="Niang G."/>
            <person name="Scheremetjew M."/>
            <person name="Finn R."/>
            <person name="Kale V."/>
            <person name="Holt S."/>
            <person name="Cochrane G."/>
            <person name="Meng A."/>
            <person name="Brown T."/>
            <person name="Cohen L."/>
        </authorList>
    </citation>
    <scope>NUCLEOTIDE SEQUENCE</scope>
    <source>
        <strain evidence="1">CCMP 2712</strain>
    </source>
</reference>
<evidence type="ECO:0000313" key="1">
    <source>
        <dbReference type="EMBL" id="CAE2265708.1"/>
    </source>
</evidence>
<gene>
    <name evidence="1" type="ORF">GTHE00462_LOCUS6161</name>
</gene>
<name>A0A7S4JKE9_GUITH</name>
<sequence length="207" mass="23714">MNARMPDEHVDTSESLPNKHAKAQSELFIQTVLETFRTLDSHTRCDMIRRILSEHDSLCQIHDKNTEHELSAICNFEMAVSNLHAAGLPDVLSELVIFARFDIQAFKSTHRIMPYLVMDWCHQSFRAKYSRGMRFSPEIVSFASTILNACDGSTFRVLSGPGNKYTGNFNSARDLNRSRICIKVLQDYGEMNFKLVEGNHVLGWTRR</sequence>
<accession>A0A7S4JKE9</accession>